<keyword evidence="3" id="KW-1185">Reference proteome</keyword>
<accession>A0A564ZC97</accession>
<feature type="region of interest" description="Disordered" evidence="1">
    <location>
        <begin position="42"/>
        <end position="62"/>
    </location>
</feature>
<dbReference type="EMBL" id="CABIJS010000710">
    <property type="protein sequence ID" value="VUZ57121.1"/>
    <property type="molecule type" value="Genomic_DNA"/>
</dbReference>
<dbReference type="Proteomes" id="UP000321570">
    <property type="component" value="Unassembled WGS sequence"/>
</dbReference>
<feature type="compositionally biased region" description="Gly residues" evidence="1">
    <location>
        <begin position="51"/>
        <end position="62"/>
    </location>
</feature>
<organism evidence="2 3">
    <name type="scientific">Hymenolepis diminuta</name>
    <name type="common">Rat tapeworm</name>
    <dbReference type="NCBI Taxonomy" id="6216"/>
    <lineage>
        <taxon>Eukaryota</taxon>
        <taxon>Metazoa</taxon>
        <taxon>Spiralia</taxon>
        <taxon>Lophotrochozoa</taxon>
        <taxon>Platyhelminthes</taxon>
        <taxon>Cestoda</taxon>
        <taxon>Eucestoda</taxon>
        <taxon>Cyclophyllidea</taxon>
        <taxon>Hymenolepididae</taxon>
        <taxon>Hymenolepis</taxon>
    </lineage>
</organism>
<evidence type="ECO:0000256" key="1">
    <source>
        <dbReference type="SAM" id="MobiDB-lite"/>
    </source>
</evidence>
<reference evidence="2 3" key="1">
    <citation type="submission" date="2019-07" db="EMBL/GenBank/DDBJ databases">
        <authorList>
            <person name="Jastrzebski P J."/>
            <person name="Paukszto L."/>
            <person name="Jastrzebski P J."/>
        </authorList>
    </citation>
    <scope>NUCLEOTIDE SEQUENCE [LARGE SCALE GENOMIC DNA]</scope>
    <source>
        <strain evidence="2 3">WMS-il1</strain>
    </source>
</reference>
<sequence length="62" mass="6868">MEHVYQTQIPDIWLCGLDLQPMMLESIVTLIRETQPRWRQQLLGLPDEPGAGAGPGRSGPAV</sequence>
<evidence type="ECO:0000313" key="3">
    <source>
        <dbReference type="Proteomes" id="UP000321570"/>
    </source>
</evidence>
<feature type="non-terminal residue" evidence="2">
    <location>
        <position position="62"/>
    </location>
</feature>
<gene>
    <name evidence="2" type="ORF">WMSIL1_LOCUS14605</name>
</gene>
<protein>
    <submittedName>
        <fullName evidence="2">Uncharacterized protein</fullName>
    </submittedName>
</protein>
<dbReference type="AlphaFoldDB" id="A0A564ZC97"/>
<proteinExistence type="predicted"/>
<evidence type="ECO:0000313" key="2">
    <source>
        <dbReference type="EMBL" id="VUZ57121.1"/>
    </source>
</evidence>
<name>A0A564ZC97_HYMDI</name>